<sequence>MVHTRNGSNYSVQPDGCGQGRGKTKSRSAKSSSRKTHLEDSTVVPHSPRSVPTDFDVNSDPELIHDNISRPQPFSSGRNRNISMPIQKLVQSSQGRRMGNMPKPLAGAMNSYLHIKSFLGQENTIELLGGWSPLSCKYKVKKIKNWLKKQSLLSIDQKKELEMTPALETEAPVASTSSKPAPEVSKDKLKGPQKKQRGPKNHQGKGKGKANWHRPYPQGYRIPKLEPSAVDSVFHMARTLMELTAKKQERMKRTPPHR</sequence>
<evidence type="ECO:0000313" key="3">
    <source>
        <dbReference type="Proteomes" id="UP000765509"/>
    </source>
</evidence>
<feature type="region of interest" description="Disordered" evidence="1">
    <location>
        <begin position="1"/>
        <end position="58"/>
    </location>
</feature>
<dbReference type="Proteomes" id="UP000765509">
    <property type="component" value="Unassembled WGS sequence"/>
</dbReference>
<feature type="region of interest" description="Disordered" evidence="1">
    <location>
        <begin position="166"/>
        <end position="223"/>
    </location>
</feature>
<proteinExistence type="predicted"/>
<evidence type="ECO:0000313" key="2">
    <source>
        <dbReference type="EMBL" id="MBW0570156.1"/>
    </source>
</evidence>
<feature type="compositionally biased region" description="Basic residues" evidence="1">
    <location>
        <begin position="191"/>
        <end position="212"/>
    </location>
</feature>
<gene>
    <name evidence="2" type="ORF">O181_109871</name>
</gene>
<comment type="caution">
    <text evidence="2">The sequence shown here is derived from an EMBL/GenBank/DDBJ whole genome shotgun (WGS) entry which is preliminary data.</text>
</comment>
<keyword evidence="3" id="KW-1185">Reference proteome</keyword>
<dbReference type="EMBL" id="AVOT02085736">
    <property type="protein sequence ID" value="MBW0570156.1"/>
    <property type="molecule type" value="Genomic_DNA"/>
</dbReference>
<organism evidence="2 3">
    <name type="scientific">Austropuccinia psidii MF-1</name>
    <dbReference type="NCBI Taxonomy" id="1389203"/>
    <lineage>
        <taxon>Eukaryota</taxon>
        <taxon>Fungi</taxon>
        <taxon>Dikarya</taxon>
        <taxon>Basidiomycota</taxon>
        <taxon>Pucciniomycotina</taxon>
        <taxon>Pucciniomycetes</taxon>
        <taxon>Pucciniales</taxon>
        <taxon>Sphaerophragmiaceae</taxon>
        <taxon>Austropuccinia</taxon>
    </lineage>
</organism>
<protein>
    <submittedName>
        <fullName evidence="2">Uncharacterized protein</fullName>
    </submittedName>
</protein>
<accession>A0A9Q3PR94</accession>
<reference evidence="2" key="1">
    <citation type="submission" date="2021-03" db="EMBL/GenBank/DDBJ databases">
        <title>Draft genome sequence of rust myrtle Austropuccinia psidii MF-1, a brazilian biotype.</title>
        <authorList>
            <person name="Quecine M.C."/>
            <person name="Pachon D.M.R."/>
            <person name="Bonatelli M.L."/>
            <person name="Correr F.H."/>
            <person name="Franceschini L.M."/>
            <person name="Leite T.F."/>
            <person name="Margarido G.R.A."/>
            <person name="Almeida C.A."/>
            <person name="Ferrarezi J.A."/>
            <person name="Labate C.A."/>
        </authorList>
    </citation>
    <scope>NUCLEOTIDE SEQUENCE</scope>
    <source>
        <strain evidence="2">MF-1</strain>
    </source>
</reference>
<feature type="compositionally biased region" description="Basic residues" evidence="1">
    <location>
        <begin position="22"/>
        <end position="35"/>
    </location>
</feature>
<feature type="compositionally biased region" description="Polar residues" evidence="1">
    <location>
        <begin position="1"/>
        <end position="12"/>
    </location>
</feature>
<name>A0A9Q3PR94_9BASI</name>
<dbReference type="AlphaFoldDB" id="A0A9Q3PR94"/>
<evidence type="ECO:0000256" key="1">
    <source>
        <dbReference type="SAM" id="MobiDB-lite"/>
    </source>
</evidence>